<gene>
    <name evidence="1" type="ORF">SBAD_LOCUS5993</name>
</gene>
<name>A0A183IQU6_9BILA</name>
<evidence type="ECO:0000313" key="2">
    <source>
        <dbReference type="Proteomes" id="UP000270296"/>
    </source>
</evidence>
<dbReference type="OrthoDB" id="5806726at2759"/>
<reference evidence="3" key="1">
    <citation type="submission" date="2016-06" db="UniProtKB">
        <authorList>
            <consortium name="WormBaseParasite"/>
        </authorList>
    </citation>
    <scope>IDENTIFICATION</scope>
</reference>
<dbReference type="InterPro" id="IPR036770">
    <property type="entry name" value="Ankyrin_rpt-contain_sf"/>
</dbReference>
<accession>A0A183IQU6</accession>
<sequence length="75" mass="8382">MSSLENHLSAFQVASSNEVKDVFWLMFRQAIAENRVELLRQLVKAGISLNVADESGDKNFPLHWAAAYSTADTIE</sequence>
<dbReference type="Gene3D" id="1.25.40.20">
    <property type="entry name" value="Ankyrin repeat-containing domain"/>
    <property type="match status" value="1"/>
</dbReference>
<dbReference type="SUPFAM" id="SSF48403">
    <property type="entry name" value="Ankyrin repeat"/>
    <property type="match status" value="1"/>
</dbReference>
<dbReference type="WBParaSite" id="SBAD_0000622801-mRNA-1">
    <property type="protein sequence ID" value="SBAD_0000622801-mRNA-1"/>
    <property type="gene ID" value="SBAD_0000622801"/>
</dbReference>
<dbReference type="AlphaFoldDB" id="A0A183IQU6"/>
<proteinExistence type="predicted"/>
<protein>
    <submittedName>
        <fullName evidence="3">ANK_REP_REGION domain-containing protein</fullName>
    </submittedName>
</protein>
<dbReference type="EMBL" id="UZAM01009406">
    <property type="protein sequence ID" value="VDP08901.1"/>
    <property type="molecule type" value="Genomic_DNA"/>
</dbReference>
<keyword evidence="2" id="KW-1185">Reference proteome</keyword>
<organism evidence="3">
    <name type="scientific">Soboliphyme baturini</name>
    <dbReference type="NCBI Taxonomy" id="241478"/>
    <lineage>
        <taxon>Eukaryota</taxon>
        <taxon>Metazoa</taxon>
        <taxon>Ecdysozoa</taxon>
        <taxon>Nematoda</taxon>
        <taxon>Enoplea</taxon>
        <taxon>Dorylaimia</taxon>
        <taxon>Dioctophymatida</taxon>
        <taxon>Dioctophymatoidea</taxon>
        <taxon>Soboliphymatidae</taxon>
        <taxon>Soboliphyme</taxon>
    </lineage>
</organism>
<dbReference type="Proteomes" id="UP000270296">
    <property type="component" value="Unassembled WGS sequence"/>
</dbReference>
<evidence type="ECO:0000313" key="3">
    <source>
        <dbReference type="WBParaSite" id="SBAD_0000622801-mRNA-1"/>
    </source>
</evidence>
<reference evidence="1 2" key="2">
    <citation type="submission" date="2018-11" db="EMBL/GenBank/DDBJ databases">
        <authorList>
            <consortium name="Pathogen Informatics"/>
        </authorList>
    </citation>
    <scope>NUCLEOTIDE SEQUENCE [LARGE SCALE GENOMIC DNA]</scope>
</reference>
<evidence type="ECO:0000313" key="1">
    <source>
        <dbReference type="EMBL" id="VDP08901.1"/>
    </source>
</evidence>